<protein>
    <submittedName>
        <fullName evidence="1">Uncharacterized protein</fullName>
    </submittedName>
</protein>
<gene>
    <name evidence="1" type="ORF">Bhyg_09573</name>
</gene>
<accession>A0A9Q0N8L4</accession>
<name>A0A9Q0N8L4_9DIPT</name>
<dbReference type="InterPro" id="IPR027417">
    <property type="entry name" value="P-loop_NTPase"/>
</dbReference>
<dbReference type="EMBL" id="WJQU01000002">
    <property type="protein sequence ID" value="KAJ6644604.1"/>
    <property type="molecule type" value="Genomic_DNA"/>
</dbReference>
<dbReference type="Proteomes" id="UP001151699">
    <property type="component" value="Chromosome B"/>
</dbReference>
<dbReference type="SUPFAM" id="SSF52540">
    <property type="entry name" value="P-loop containing nucleoside triphosphate hydrolases"/>
    <property type="match status" value="1"/>
</dbReference>
<dbReference type="Gene3D" id="3.40.50.300">
    <property type="entry name" value="P-loop containing nucleotide triphosphate hydrolases"/>
    <property type="match status" value="1"/>
</dbReference>
<dbReference type="OrthoDB" id="6693298at2759"/>
<dbReference type="Gene3D" id="1.25.40.20">
    <property type="entry name" value="Ankyrin repeat-containing domain"/>
    <property type="match status" value="1"/>
</dbReference>
<proteinExistence type="predicted"/>
<comment type="caution">
    <text evidence="1">The sequence shown here is derived from an EMBL/GenBank/DDBJ whole genome shotgun (WGS) entry which is preliminary data.</text>
</comment>
<sequence length="1863" mass="216161">MATIHSKYIRRYQSTEHNNYFSNNDIVNDSNFRILEITEHSNTDSKDSLWRMKGDYIRKLFIESESSFFVIIRIADEQFDQTICERIITDVFYTLMNCGKYVLVEICHGVKKIVRYILDGETKDELLNEQLTDFFEFVDESLLLSRVNSSAFNNLRNVSSIPLPLHCILIRLVRLCDIPCSEDVEKIILENFVRHSNVECCRAFLDLPHIDDGEPIKHTALTTRAMHYEYRMCATLLFFAAGGKIAMLKLLLRLGADVYTENLLSETASDHINGNYQNLLVLLEHDAKFPNNFHQINAMSAANCSDKSLQRIRKIYEERQKLHKAIIDKNEEFIASFEEKHPNLKFAYTFIDEASLSRAATTTALMKGSQNDDFAMYFYLISKGFCVNDNELYFLKKADKSKVSAIILNRLKFEQQSHVSFLIGKTFVSGVDTSKHKEKIVQIYKKLNELTDLTSILKIVEHSKSLTISVDFRNKSVLNLDMNASSTMDGITYHNLGRIYLGVADKDDKEIGGLIIHELTHIALHIVFNNHGSPYHNFDVDKEKEFKEIVDKVKEFRQKLPEVVNDVYVAYSESSWPKELIARVPQLISMGLSCGEEMAELFKFYRVNVLTYMERLTRNPENFFIKREVNQLNEFLRHVEEIEKWNIALDKTCLDKALYDGRSAKKVVCNIPRLFLTDFYNEVVKKSLICTPSGGPDSREQSEKHIIFASIEDFVNARILTYIQRVWHLTSNITLVLDVEKIVDLKRTLQNFVEELKSEATSKNIVVFGTEQSVVALGAHFQCFTRFTLNYTWKHLKKCYRDTLLSKKINFQGAMVPLNTLIDDDFISIPMEKLVNNEDIIIVGSVNYCDEEIFVERNVKHFEQVCNTSDLLLLTSKPMTNFILSGCAGSGQSTVMSRIASLIKDRNPHFWLIGVNAQQFVLASKDTADVEHFAKHFVSPKSSATQFELNLFKMLYNKSKVIFLFDSFVDLSDDYVEQAILLIKILSEKNQFWITTHANSPTNIKLEEELVNKVVLELQPFLWLDHVSCVTKIWRKLLRFDLANEGIYRHHAVALLGFYQDFIEFPNLTATIANKYLTCINEYITQGSEEPFVPGNIYTNGIMDIHDLLLDMYSDKIHRRQRQPDAANEIAEAVILGMNMFTAFNQFAEYFLEGNNMTNTPLGMYLNGAEDLFRNGIITHNWELSRIGTGPYFFLSNYIVKSMETDSRVYGQLCCIISSHHVTGNYKLIKVIEGRMKDSILFCGAINFRNFPFAQKHEKYPKLKWDDVMYLLDEDAILLLCFIIQFPSTPLNECFDKCALYWKASAKALRCVIEILWNCSNEKFIKYLAQDDSKKCNPFQYAFMNFPQSDIDVIKDTTTADELSEALRLDDKFTEKLNESTDEKYRNSTLKFYVDRILNSETFDVRKTFIFRYSIPPAINQYKISSKHFDTSIEMKWMAMTHLKFPINEWMELTTKTVFKNVIHIIFNEFNNHIVMQFYKWAETKVGNREIFNAFVADTFVNFFWNCTSVKHGKEIVSFIRDKINVEEVLIQRGIEIFNDKFGNKIATYHALFTAKEFEIILFHTPKNKTNLITKICSCNDDETIFLTFAAIPLKKIIDKVGITVNLVHSLLWFLIGSLDELRDESVIKYITEFIGKQERELISDALCIFTFEGSFFNVAFARRDMFMAKLIWKICRFYLNEEQFRFLLLDQYDVYPNLVTSVTKNEFLHEQPSMQNTNCQTACFEYLPFELGCVIMPEFAVSLNDKNQIYIGRCKVYDEEGYLLCKIEFNQIQVIGFNNVQPLTDSLEILIGKGLVWTKHTDDDGERQLYFLFKQKLLKRRNDNILLVDKADIGGYYLAYDDAAARGNDIVHCFRYYQGRSL</sequence>
<dbReference type="InterPro" id="IPR036770">
    <property type="entry name" value="Ankyrin_rpt-contain_sf"/>
</dbReference>
<organism evidence="1 2">
    <name type="scientific">Pseudolycoriella hygida</name>
    <dbReference type="NCBI Taxonomy" id="35572"/>
    <lineage>
        <taxon>Eukaryota</taxon>
        <taxon>Metazoa</taxon>
        <taxon>Ecdysozoa</taxon>
        <taxon>Arthropoda</taxon>
        <taxon>Hexapoda</taxon>
        <taxon>Insecta</taxon>
        <taxon>Pterygota</taxon>
        <taxon>Neoptera</taxon>
        <taxon>Endopterygota</taxon>
        <taxon>Diptera</taxon>
        <taxon>Nematocera</taxon>
        <taxon>Sciaroidea</taxon>
        <taxon>Sciaridae</taxon>
        <taxon>Pseudolycoriella</taxon>
    </lineage>
</organism>
<keyword evidence="2" id="KW-1185">Reference proteome</keyword>
<evidence type="ECO:0000313" key="1">
    <source>
        <dbReference type="EMBL" id="KAJ6644604.1"/>
    </source>
</evidence>
<evidence type="ECO:0000313" key="2">
    <source>
        <dbReference type="Proteomes" id="UP001151699"/>
    </source>
</evidence>
<reference evidence="1" key="1">
    <citation type="submission" date="2022-07" db="EMBL/GenBank/DDBJ databases">
        <authorList>
            <person name="Trinca V."/>
            <person name="Uliana J.V.C."/>
            <person name="Torres T.T."/>
            <person name="Ward R.J."/>
            <person name="Monesi N."/>
        </authorList>
    </citation>
    <scope>NUCLEOTIDE SEQUENCE</scope>
    <source>
        <strain evidence="1">HSMRA1968</strain>
        <tissue evidence="1">Whole embryos</tissue>
    </source>
</reference>